<dbReference type="Proteomes" id="UP001500755">
    <property type="component" value="Unassembled WGS sequence"/>
</dbReference>
<dbReference type="Pfam" id="PF00583">
    <property type="entry name" value="Acetyltransf_1"/>
    <property type="match status" value="1"/>
</dbReference>
<gene>
    <name evidence="2" type="ORF">GCM10009755_02580</name>
</gene>
<dbReference type="InterPro" id="IPR000182">
    <property type="entry name" value="GNAT_dom"/>
</dbReference>
<evidence type="ECO:0000313" key="3">
    <source>
        <dbReference type="Proteomes" id="UP001500755"/>
    </source>
</evidence>
<reference evidence="3" key="1">
    <citation type="journal article" date="2019" name="Int. J. Syst. Evol. Microbiol.">
        <title>The Global Catalogue of Microorganisms (GCM) 10K type strain sequencing project: providing services to taxonomists for standard genome sequencing and annotation.</title>
        <authorList>
            <consortium name="The Broad Institute Genomics Platform"/>
            <consortium name="The Broad Institute Genome Sequencing Center for Infectious Disease"/>
            <person name="Wu L."/>
            <person name="Ma J."/>
        </authorList>
    </citation>
    <scope>NUCLEOTIDE SEQUENCE [LARGE SCALE GENOMIC DNA]</scope>
    <source>
        <strain evidence="3">JCM 14546</strain>
    </source>
</reference>
<feature type="domain" description="N-acetyltransferase" evidence="1">
    <location>
        <begin position="19"/>
        <end position="169"/>
    </location>
</feature>
<dbReference type="InterPro" id="IPR016181">
    <property type="entry name" value="Acyl_CoA_acyltransferase"/>
</dbReference>
<proteinExistence type="predicted"/>
<evidence type="ECO:0000259" key="1">
    <source>
        <dbReference type="PROSITE" id="PS51186"/>
    </source>
</evidence>
<comment type="caution">
    <text evidence="2">The sequence shown here is derived from an EMBL/GenBank/DDBJ whole genome shotgun (WGS) entry which is preliminary data.</text>
</comment>
<accession>A0ABP5EHD5</accession>
<dbReference type="Gene3D" id="3.40.630.30">
    <property type="match status" value="1"/>
</dbReference>
<organism evidence="2 3">
    <name type="scientific">Brevibacterium samyangense</name>
    <dbReference type="NCBI Taxonomy" id="366888"/>
    <lineage>
        <taxon>Bacteria</taxon>
        <taxon>Bacillati</taxon>
        <taxon>Actinomycetota</taxon>
        <taxon>Actinomycetes</taxon>
        <taxon>Micrococcales</taxon>
        <taxon>Brevibacteriaceae</taxon>
        <taxon>Brevibacterium</taxon>
    </lineage>
</organism>
<dbReference type="PROSITE" id="PS51186">
    <property type="entry name" value="GNAT"/>
    <property type="match status" value="1"/>
</dbReference>
<dbReference type="RefSeq" id="WP_344306256.1">
    <property type="nucleotide sequence ID" value="NZ_BAAANO010000004.1"/>
</dbReference>
<sequence length="169" mass="18198">MNDACANAATITTARGEEFRIRGATGRDAPAVVRLLADDMLGRDREGDTTPSALAPYDAAFALIDRNPNAFLGVVCDTADPSTIQLDLLPGLSRGGTTRLQMEAVRIASTLTGSGVGSAVFDWIHDYGRRHGATLVQLTTDEQRSDAHRFYEKLGYLASHEGMKRSLES</sequence>
<evidence type="ECO:0000313" key="2">
    <source>
        <dbReference type="EMBL" id="GAA1998725.1"/>
    </source>
</evidence>
<keyword evidence="3" id="KW-1185">Reference proteome</keyword>
<dbReference type="SUPFAM" id="SSF55729">
    <property type="entry name" value="Acyl-CoA N-acyltransferases (Nat)"/>
    <property type="match status" value="1"/>
</dbReference>
<dbReference type="EMBL" id="BAAANO010000004">
    <property type="protein sequence ID" value="GAA1998725.1"/>
    <property type="molecule type" value="Genomic_DNA"/>
</dbReference>
<name>A0ABP5EHD5_9MICO</name>
<protein>
    <submittedName>
        <fullName evidence="2">GNAT family N-acetyltransferase</fullName>
    </submittedName>
</protein>